<keyword evidence="1" id="KW-0175">Coiled coil</keyword>
<gene>
    <name evidence="4" type="ORF">CQZ99_01090</name>
</gene>
<feature type="transmembrane region" description="Helical" evidence="3">
    <location>
        <begin position="245"/>
        <end position="265"/>
    </location>
</feature>
<comment type="caution">
    <text evidence="4">The sequence shown here is derived from an EMBL/GenBank/DDBJ whole genome shotgun (WGS) entry which is preliminary data.</text>
</comment>
<evidence type="ECO:0000256" key="2">
    <source>
        <dbReference type="SAM" id="MobiDB-lite"/>
    </source>
</evidence>
<feature type="coiled-coil region" evidence="1">
    <location>
        <begin position="205"/>
        <end position="239"/>
    </location>
</feature>
<feature type="compositionally biased region" description="Polar residues" evidence="2">
    <location>
        <begin position="1"/>
        <end position="13"/>
    </location>
</feature>
<sequence length="268" mass="30326">MTTTEATPESTADTPAEKTEAVDATPLPWADVHAEHFKMLRLAPLTTDRATGGRPLRFVQFGYAERNDKHRSLLRMVIQLPGQRVRSEQNHLDVWVDHDTHRVHFGPGNSLEIEPANRGLGRFLVAQGAAWAKKKGANYRIDGVDLSNKDALNEATRLRRDHFLRVHGFDVAYADVQHLKGTVQPGKVSDVLDSWNTEKVQFVEILEAAQMLQQAEQNLAENEVKLRKEEEKVTKFKREDSGLRFTITCLVAFTVFQAGLLIWIATHR</sequence>
<proteinExistence type="predicted"/>
<dbReference type="Proteomes" id="UP000238045">
    <property type="component" value="Unassembled WGS sequence"/>
</dbReference>
<accession>A0A2S9F026</accession>
<dbReference type="EMBL" id="PCQL01000001">
    <property type="protein sequence ID" value="PRC23006.1"/>
    <property type="molecule type" value="Genomic_DNA"/>
</dbReference>
<evidence type="ECO:0000313" key="4">
    <source>
        <dbReference type="EMBL" id="PRC23006.1"/>
    </source>
</evidence>
<reference evidence="4 5" key="1">
    <citation type="submission" date="2017-09" db="EMBL/GenBank/DDBJ databases">
        <title>Genomic, metabolic, and phenotypic characteristics of bacterial isolates from the natural microbiome of the model nematode Caenorhabditis elegans.</title>
        <authorList>
            <person name="Zimmermann J."/>
            <person name="Obeng N."/>
            <person name="Yang W."/>
            <person name="Obeng O."/>
            <person name="Kissoyan K."/>
            <person name="Pees B."/>
            <person name="Dirksen P."/>
            <person name="Hoppner M."/>
            <person name="Franke A."/>
            <person name="Rosenstiel P."/>
            <person name="Leippe M."/>
            <person name="Dierking K."/>
            <person name="Kaleta C."/>
            <person name="Schulenburg H."/>
        </authorList>
    </citation>
    <scope>NUCLEOTIDE SEQUENCE [LARGE SCALE GENOMIC DNA]</scope>
    <source>
        <strain evidence="4 5">MYb117</strain>
    </source>
</reference>
<dbReference type="STRING" id="1282356.H045_12690"/>
<keyword evidence="3" id="KW-1133">Transmembrane helix</keyword>
<evidence type="ECO:0000256" key="3">
    <source>
        <dbReference type="SAM" id="Phobius"/>
    </source>
</evidence>
<feature type="region of interest" description="Disordered" evidence="2">
    <location>
        <begin position="1"/>
        <end position="24"/>
    </location>
</feature>
<protein>
    <submittedName>
        <fullName evidence="4">Uncharacterized protein</fullName>
    </submittedName>
</protein>
<evidence type="ECO:0000313" key="5">
    <source>
        <dbReference type="Proteomes" id="UP000238045"/>
    </source>
</evidence>
<organism evidence="4 5">
    <name type="scientific">Pseudomonas poae</name>
    <dbReference type="NCBI Taxonomy" id="200451"/>
    <lineage>
        <taxon>Bacteria</taxon>
        <taxon>Pseudomonadati</taxon>
        <taxon>Pseudomonadota</taxon>
        <taxon>Gammaproteobacteria</taxon>
        <taxon>Pseudomonadales</taxon>
        <taxon>Pseudomonadaceae</taxon>
        <taxon>Pseudomonas</taxon>
    </lineage>
</organism>
<dbReference type="RefSeq" id="WP_105694947.1">
    <property type="nucleotide sequence ID" value="NZ_CP159260.1"/>
</dbReference>
<evidence type="ECO:0000256" key="1">
    <source>
        <dbReference type="SAM" id="Coils"/>
    </source>
</evidence>
<dbReference type="AlphaFoldDB" id="A0A2S9F026"/>
<keyword evidence="5" id="KW-1185">Reference proteome</keyword>
<name>A0A2S9F026_9PSED</name>
<keyword evidence="3" id="KW-0812">Transmembrane</keyword>
<keyword evidence="3" id="KW-0472">Membrane</keyword>